<gene>
    <name evidence="2" type="ORF">BLL52_3973</name>
</gene>
<dbReference type="EMBL" id="MSYM01000018">
    <property type="protein sequence ID" value="OLP05152.1"/>
    <property type="molecule type" value="Genomic_DNA"/>
</dbReference>
<organism evidence="2 3">
    <name type="scientific">Rhodoferax antarcticus ANT.BR</name>
    <dbReference type="NCBI Taxonomy" id="1111071"/>
    <lineage>
        <taxon>Bacteria</taxon>
        <taxon>Pseudomonadati</taxon>
        <taxon>Pseudomonadota</taxon>
        <taxon>Betaproteobacteria</taxon>
        <taxon>Burkholderiales</taxon>
        <taxon>Comamonadaceae</taxon>
        <taxon>Rhodoferax</taxon>
    </lineage>
</organism>
<keyword evidence="3" id="KW-1185">Reference proteome</keyword>
<reference evidence="2 3" key="1">
    <citation type="submission" date="2017-01" db="EMBL/GenBank/DDBJ databases">
        <title>Genome sequence of Rhodoferax antarcticus ANT.BR, a psychrophilic purple nonsulfur bacterium from an Antarctic microbial mat.</title>
        <authorList>
            <person name="Baker J."/>
            <person name="Riester C."/>
            <person name="Skinner B."/>
            <person name="Newell A."/>
            <person name="Swingley W."/>
            <person name="Madigan M."/>
            <person name="Jung D."/>
            <person name="Asao M."/>
            <person name="Chen M."/>
            <person name="Loughlin P."/>
            <person name="Pan H."/>
            <person name="Lin S."/>
            <person name="Li N."/>
            <person name="Shaw J."/>
            <person name="Prado M."/>
            <person name="Sherman C."/>
            <person name="Li X."/>
            <person name="Tang J."/>
            <person name="Blankenship R."/>
            <person name="Zhao T."/>
            <person name="Touchman J."/>
            <person name="Sattley M."/>
        </authorList>
    </citation>
    <scope>NUCLEOTIDE SEQUENCE [LARGE SCALE GENOMIC DNA]</scope>
    <source>
        <strain evidence="2 3">ANT.BR</strain>
    </source>
</reference>
<evidence type="ECO:0000313" key="2">
    <source>
        <dbReference type="EMBL" id="OLP05152.1"/>
    </source>
</evidence>
<evidence type="ECO:0000313" key="3">
    <source>
        <dbReference type="Proteomes" id="UP000185911"/>
    </source>
</evidence>
<feature type="region of interest" description="Disordered" evidence="1">
    <location>
        <begin position="265"/>
        <end position="288"/>
    </location>
</feature>
<name>A0A1Q8YAY7_9BURK</name>
<dbReference type="RefSeq" id="WP_075588000.1">
    <property type="nucleotide sequence ID" value="NZ_MSYM01000018.1"/>
</dbReference>
<dbReference type="AlphaFoldDB" id="A0A1Q8YAY7"/>
<protein>
    <submittedName>
        <fullName evidence="2">Uncharacterized protein</fullName>
    </submittedName>
</protein>
<comment type="caution">
    <text evidence="2">The sequence shown here is derived from an EMBL/GenBank/DDBJ whole genome shotgun (WGS) entry which is preliminary data.</text>
</comment>
<proteinExistence type="predicted"/>
<evidence type="ECO:0000256" key="1">
    <source>
        <dbReference type="SAM" id="MobiDB-lite"/>
    </source>
</evidence>
<dbReference type="STRING" id="81479.RA876_13625"/>
<accession>A0A1Q8YAY7</accession>
<dbReference type="Proteomes" id="UP000185911">
    <property type="component" value="Unassembled WGS sequence"/>
</dbReference>
<sequence>MEIDKLERERRSLQAIHDRKHWHRWPLERPDGADAFLDSLNDLGNSPLTWGIDEHQFTGLEITKLIDELETAYYLAAKPWARLKTVYDSPNTTREELRWPDGTYPSKVQRDARFRFQELVTTSRFSVNEVPSTQALKQVNTPMHPVTILHVACLAAMVCIFDGIQALETILTGWHDISEPYRGSKPFQWLVDRDWPTLRLILTKALNAPGEVDFYQDQIKDAREASDQANAWLLLVENLQPVMNEINRANMRNDELKAKNEQARLAKKKQSNLASSKPRPKARKPVSDQQVGEFFNARKGQKHSAVLLEASIELDASESTIARRLKKYEKSTFTSGAAEVT</sequence>